<reference evidence="2 3" key="1">
    <citation type="journal article" date="2009" name="Nature">
        <title>The Sorghum bicolor genome and the diversification of grasses.</title>
        <authorList>
            <person name="Paterson A.H."/>
            <person name="Bowers J.E."/>
            <person name="Bruggmann R."/>
            <person name="Dubchak I."/>
            <person name="Grimwood J."/>
            <person name="Gundlach H."/>
            <person name="Haberer G."/>
            <person name="Hellsten U."/>
            <person name="Mitros T."/>
            <person name="Poliakov A."/>
            <person name="Schmutz J."/>
            <person name="Spannagl M."/>
            <person name="Tang H."/>
            <person name="Wang X."/>
            <person name="Wicker T."/>
            <person name="Bharti A.K."/>
            <person name="Chapman J."/>
            <person name="Feltus F.A."/>
            <person name="Gowik U."/>
            <person name="Grigoriev I.V."/>
            <person name="Lyons E."/>
            <person name="Maher C.A."/>
            <person name="Martis M."/>
            <person name="Narechania A."/>
            <person name="Otillar R.P."/>
            <person name="Penning B.W."/>
            <person name="Salamov A.A."/>
            <person name="Wang Y."/>
            <person name="Zhang L."/>
            <person name="Carpita N.C."/>
            <person name="Freeling M."/>
            <person name="Gingle A.R."/>
            <person name="Hash C.T."/>
            <person name="Keller B."/>
            <person name="Klein P."/>
            <person name="Kresovich S."/>
            <person name="McCann M.C."/>
            <person name="Ming R."/>
            <person name="Peterson D.G."/>
            <person name="Mehboob-ur-Rahman"/>
            <person name="Ware D."/>
            <person name="Westhoff P."/>
            <person name="Mayer K.F."/>
            <person name="Messing J."/>
            <person name="Rokhsar D.S."/>
        </authorList>
    </citation>
    <scope>NUCLEOTIDE SEQUENCE [LARGE SCALE GENOMIC DNA]</scope>
    <source>
        <strain evidence="3">cv. BTx623</strain>
    </source>
</reference>
<evidence type="ECO:0000313" key="2">
    <source>
        <dbReference type="EMBL" id="OQU85026.1"/>
    </source>
</evidence>
<dbReference type="EMBL" id="CM000763">
    <property type="protein sequence ID" value="OQU85026.1"/>
    <property type="molecule type" value="Genomic_DNA"/>
</dbReference>
<protein>
    <submittedName>
        <fullName evidence="2">Uncharacterized protein</fullName>
    </submittedName>
</protein>
<sequence length="103" mass="11247">MDFSDLRANAPRPPRDETCASDQGAGGNLASRREWIAPDAAEDGGVEQRQIWARADKGRVRVPQLRPASLYRAPGVGAPLPLARRGDEASAGRRRERVRFLGV</sequence>
<keyword evidence="3" id="KW-1185">Reference proteome</keyword>
<evidence type="ECO:0000256" key="1">
    <source>
        <dbReference type="SAM" id="MobiDB-lite"/>
    </source>
</evidence>
<dbReference type="InParanoid" id="A0A1Z5RNS8"/>
<gene>
    <name evidence="2" type="ORF">SORBI_3004G160750</name>
</gene>
<feature type="region of interest" description="Disordered" evidence="1">
    <location>
        <begin position="1"/>
        <end position="48"/>
    </location>
</feature>
<dbReference type="Proteomes" id="UP000000768">
    <property type="component" value="Chromosome 4"/>
</dbReference>
<reference evidence="3" key="2">
    <citation type="journal article" date="2018" name="Plant J.">
        <title>The Sorghum bicolor reference genome: improved assembly, gene annotations, a transcriptome atlas, and signatures of genome organization.</title>
        <authorList>
            <person name="McCormick R.F."/>
            <person name="Truong S.K."/>
            <person name="Sreedasyam A."/>
            <person name="Jenkins J."/>
            <person name="Shu S."/>
            <person name="Sims D."/>
            <person name="Kennedy M."/>
            <person name="Amirebrahimi M."/>
            <person name="Weers B.D."/>
            <person name="McKinley B."/>
            <person name="Mattison A."/>
            <person name="Morishige D.T."/>
            <person name="Grimwood J."/>
            <person name="Schmutz J."/>
            <person name="Mullet J.E."/>
        </authorList>
    </citation>
    <scope>NUCLEOTIDE SEQUENCE [LARGE SCALE GENOMIC DNA]</scope>
    <source>
        <strain evidence="3">cv. BTx623</strain>
    </source>
</reference>
<name>A0A1Z5RNS8_SORBI</name>
<proteinExistence type="predicted"/>
<accession>A0A1Z5RNS8</accession>
<organism evidence="2 3">
    <name type="scientific">Sorghum bicolor</name>
    <name type="common">Sorghum</name>
    <name type="synonym">Sorghum vulgare</name>
    <dbReference type="NCBI Taxonomy" id="4558"/>
    <lineage>
        <taxon>Eukaryota</taxon>
        <taxon>Viridiplantae</taxon>
        <taxon>Streptophyta</taxon>
        <taxon>Embryophyta</taxon>
        <taxon>Tracheophyta</taxon>
        <taxon>Spermatophyta</taxon>
        <taxon>Magnoliopsida</taxon>
        <taxon>Liliopsida</taxon>
        <taxon>Poales</taxon>
        <taxon>Poaceae</taxon>
        <taxon>PACMAD clade</taxon>
        <taxon>Panicoideae</taxon>
        <taxon>Andropogonodae</taxon>
        <taxon>Andropogoneae</taxon>
        <taxon>Sorghinae</taxon>
        <taxon>Sorghum</taxon>
    </lineage>
</organism>
<dbReference type="AlphaFoldDB" id="A0A1Z5RNS8"/>
<dbReference type="Gramene" id="OQU85026">
    <property type="protein sequence ID" value="OQU85026"/>
    <property type="gene ID" value="SORBI_3004G160750"/>
</dbReference>
<evidence type="ECO:0000313" key="3">
    <source>
        <dbReference type="Proteomes" id="UP000000768"/>
    </source>
</evidence>